<gene>
    <name evidence="2" type="ORF">EXIGLDRAFT_715940</name>
</gene>
<protein>
    <submittedName>
        <fullName evidence="2">Uncharacterized protein</fullName>
    </submittedName>
</protein>
<feature type="compositionally biased region" description="Gly residues" evidence="1">
    <location>
        <begin position="281"/>
        <end position="293"/>
    </location>
</feature>
<feature type="compositionally biased region" description="Gly residues" evidence="1">
    <location>
        <begin position="237"/>
        <end position="246"/>
    </location>
</feature>
<feature type="compositionally biased region" description="Low complexity" evidence="1">
    <location>
        <begin position="18"/>
        <end position="32"/>
    </location>
</feature>
<feature type="compositionally biased region" description="Low complexity" evidence="1">
    <location>
        <begin position="215"/>
        <end position="231"/>
    </location>
</feature>
<organism evidence="2 3">
    <name type="scientific">Exidia glandulosa HHB12029</name>
    <dbReference type="NCBI Taxonomy" id="1314781"/>
    <lineage>
        <taxon>Eukaryota</taxon>
        <taxon>Fungi</taxon>
        <taxon>Dikarya</taxon>
        <taxon>Basidiomycota</taxon>
        <taxon>Agaricomycotina</taxon>
        <taxon>Agaricomycetes</taxon>
        <taxon>Auriculariales</taxon>
        <taxon>Exidiaceae</taxon>
        <taxon>Exidia</taxon>
    </lineage>
</organism>
<feature type="compositionally biased region" description="Low complexity" evidence="1">
    <location>
        <begin position="95"/>
        <end position="118"/>
    </location>
</feature>
<feature type="compositionally biased region" description="Polar residues" evidence="1">
    <location>
        <begin position="412"/>
        <end position="432"/>
    </location>
</feature>
<dbReference type="EMBL" id="KV425882">
    <property type="protein sequence ID" value="KZW03905.1"/>
    <property type="molecule type" value="Genomic_DNA"/>
</dbReference>
<feature type="compositionally biased region" description="Low complexity" evidence="1">
    <location>
        <begin position="269"/>
        <end position="279"/>
    </location>
</feature>
<dbReference type="OrthoDB" id="431557at2759"/>
<proteinExistence type="predicted"/>
<dbReference type="STRING" id="1314781.A0A165QPT5"/>
<feature type="compositionally biased region" description="Polar residues" evidence="1">
    <location>
        <begin position="318"/>
        <end position="338"/>
    </location>
</feature>
<dbReference type="InParanoid" id="A0A165QPT5"/>
<name>A0A165QPT5_EXIGL</name>
<feature type="compositionally biased region" description="Pro residues" evidence="1">
    <location>
        <begin position="8"/>
        <end position="17"/>
    </location>
</feature>
<evidence type="ECO:0000313" key="2">
    <source>
        <dbReference type="EMBL" id="KZW03905.1"/>
    </source>
</evidence>
<feature type="compositionally biased region" description="Pro residues" evidence="1">
    <location>
        <begin position="189"/>
        <end position="207"/>
    </location>
</feature>
<feature type="compositionally biased region" description="Polar residues" evidence="1">
    <location>
        <begin position="348"/>
        <end position="374"/>
    </location>
</feature>
<feature type="compositionally biased region" description="Gly residues" evidence="1">
    <location>
        <begin position="257"/>
        <end position="268"/>
    </location>
</feature>
<dbReference type="AlphaFoldDB" id="A0A165QPT5"/>
<evidence type="ECO:0000313" key="3">
    <source>
        <dbReference type="Proteomes" id="UP000077266"/>
    </source>
</evidence>
<feature type="compositionally biased region" description="Pro residues" evidence="1">
    <location>
        <begin position="163"/>
        <end position="180"/>
    </location>
</feature>
<feature type="region of interest" description="Disordered" evidence="1">
    <location>
        <begin position="453"/>
        <end position="540"/>
    </location>
</feature>
<feature type="region of interest" description="Disordered" evidence="1">
    <location>
        <begin position="47"/>
        <end position="75"/>
    </location>
</feature>
<keyword evidence="3" id="KW-1185">Reference proteome</keyword>
<feature type="region of interest" description="Disordered" evidence="1">
    <location>
        <begin position="1"/>
        <end position="32"/>
    </location>
</feature>
<feature type="compositionally biased region" description="Pro residues" evidence="1">
    <location>
        <begin position="55"/>
        <end position="71"/>
    </location>
</feature>
<evidence type="ECO:0000256" key="1">
    <source>
        <dbReference type="SAM" id="MobiDB-lite"/>
    </source>
</evidence>
<accession>A0A165QPT5</accession>
<feature type="region of interest" description="Disordered" evidence="1">
    <location>
        <begin position="640"/>
        <end position="659"/>
    </location>
</feature>
<feature type="region of interest" description="Disordered" evidence="1">
    <location>
        <begin position="406"/>
        <end position="438"/>
    </location>
</feature>
<feature type="region of interest" description="Disordered" evidence="1">
    <location>
        <begin position="90"/>
        <end position="381"/>
    </location>
</feature>
<dbReference type="Proteomes" id="UP000077266">
    <property type="component" value="Unassembled WGS sequence"/>
</dbReference>
<feature type="compositionally biased region" description="Low complexity" evidence="1">
    <location>
        <begin position="301"/>
        <end position="317"/>
    </location>
</feature>
<reference evidence="2 3" key="1">
    <citation type="journal article" date="2016" name="Mol. Biol. Evol.">
        <title>Comparative Genomics of Early-Diverging Mushroom-Forming Fungi Provides Insights into the Origins of Lignocellulose Decay Capabilities.</title>
        <authorList>
            <person name="Nagy L.G."/>
            <person name="Riley R."/>
            <person name="Tritt A."/>
            <person name="Adam C."/>
            <person name="Daum C."/>
            <person name="Floudas D."/>
            <person name="Sun H."/>
            <person name="Yadav J.S."/>
            <person name="Pangilinan J."/>
            <person name="Larsson K.H."/>
            <person name="Matsuura K."/>
            <person name="Barry K."/>
            <person name="Labutti K."/>
            <person name="Kuo R."/>
            <person name="Ohm R.A."/>
            <person name="Bhattacharya S.S."/>
            <person name="Shirouzu T."/>
            <person name="Yoshinaga Y."/>
            <person name="Martin F.M."/>
            <person name="Grigoriev I.V."/>
            <person name="Hibbett D.S."/>
        </authorList>
    </citation>
    <scope>NUCLEOTIDE SEQUENCE [LARGE SCALE GENOMIC DNA]</scope>
    <source>
        <strain evidence="2 3">HHB12029</strain>
    </source>
</reference>
<sequence length="1061" mass="111045">MNKRNNPFYPPAPPPAAHAPYTPTAQPAAQAPAQPYAYTGYWAQPQQYQAQPQPQWAPPQPAAPAPAPPAPSADHAALYANYGYGAQHQHNLNWQAQQAAQQAAQPPPQHQQQQHQQQGIPIPFASAYTPTAPQVIAPPPPYVPQQAQYHPAQPGGPPGLYNRPPPPPPPVHQPPPPSLPPAKRQRFDGPPPQQQQRFHPPPPPAGPPNRGGPGPMQQQQQQQQQQQSGPGVNQTPLGGGRGGGPGSSFLHANIGGRNNGPRGGGPMRGGPMANGARLGMRGRGGGAFGGGARLGPPPISAPMRGMARGPGPMMNRRQNQQHGGAKQHQNQRPMQSNQGRGGKPQGSGREQNGNQASNVQQNGASKSSTQNTKQNEPRRTFNDFKIVGMQIKNLGWHWGTVPESAIEESDPAETSSTETLKQVDASTTSSTIIPPPQNPNACRIRIYFHNPKIDGDGQVGAGQSNNSPVARTGKRKKVDDDEDDAEFENERRARQRPPPGLALKQEHSFAESGSPSLRGSLFGDGDAESAMRASVAGTEEPEEDWLMAAMAEGAGASAGEPSLPAENGVAPAGAVDASLLAGDDGAVSGDLADSSAVVGPAVPLHDSVRNDAQASGDIDMIEHAAHGADDGAAQTSAIASLYDDGDPSSSSAAVGGSGEDKLVEHDAAVSLADSSLSSASATLLSKTSSVASTVASDGPGPDAQDAPTASLLPQEEHDAYSTAAGFDGSDVAAHDYAADASHAFSPSSHMDDAASVADSSLHVDPAGIVDDESTIGWSRLSIAYAGGTRRLLVDSAIVPKLKIFRAEGRIEISLNVTKHESGGTKGIVLETLTDPVGQEYTPVPLSDQGANPADPLHPPLTVLSAPEASLVVYLDREKPLSAPKWVKSGDLQDWLRSVLGKQAAVPGEDSWIGRIEVVDPDPPPNIHSVLDVWVHSSNVGTQPDRQAFVATHMSNVRNVLEIVLRLVRSDRAGPFSPGSEHQSSPLVAAMPLGSSLAKHQTHITLAFLAVFKIAEDAAMSEGALDVLTAQVGEIVRCLPQHLLHKSLDNIFKDSKSGKKGK</sequence>
<feature type="compositionally biased region" description="Low complexity" evidence="1">
    <location>
        <begin position="144"/>
        <end position="153"/>
    </location>
</feature>